<gene>
    <name evidence="2" type="ORF">Syun_013156</name>
</gene>
<proteinExistence type="predicted"/>
<evidence type="ECO:0000313" key="3">
    <source>
        <dbReference type="Proteomes" id="UP001420932"/>
    </source>
</evidence>
<keyword evidence="1" id="KW-0472">Membrane</keyword>
<keyword evidence="1" id="KW-0812">Transmembrane</keyword>
<sequence>MNVEDLPFHLRLRLAFLSCVVTIFFFLFHHFYLQINLVHCILIKFLTHIHLPPTGM</sequence>
<keyword evidence="1" id="KW-1133">Transmembrane helix</keyword>
<feature type="transmembrane region" description="Helical" evidence="1">
    <location>
        <begin position="12"/>
        <end position="32"/>
    </location>
</feature>
<dbReference type="AlphaFoldDB" id="A0AAP0PK48"/>
<dbReference type="Proteomes" id="UP001420932">
    <property type="component" value="Unassembled WGS sequence"/>
</dbReference>
<dbReference type="EMBL" id="JBBNAF010000005">
    <property type="protein sequence ID" value="KAK9143756.1"/>
    <property type="molecule type" value="Genomic_DNA"/>
</dbReference>
<keyword evidence="3" id="KW-1185">Reference proteome</keyword>
<comment type="caution">
    <text evidence="2">The sequence shown here is derived from an EMBL/GenBank/DDBJ whole genome shotgun (WGS) entry which is preliminary data.</text>
</comment>
<accession>A0AAP0PK48</accession>
<organism evidence="2 3">
    <name type="scientific">Stephania yunnanensis</name>
    <dbReference type="NCBI Taxonomy" id="152371"/>
    <lineage>
        <taxon>Eukaryota</taxon>
        <taxon>Viridiplantae</taxon>
        <taxon>Streptophyta</taxon>
        <taxon>Embryophyta</taxon>
        <taxon>Tracheophyta</taxon>
        <taxon>Spermatophyta</taxon>
        <taxon>Magnoliopsida</taxon>
        <taxon>Ranunculales</taxon>
        <taxon>Menispermaceae</taxon>
        <taxon>Menispermoideae</taxon>
        <taxon>Cissampelideae</taxon>
        <taxon>Stephania</taxon>
    </lineage>
</organism>
<protein>
    <submittedName>
        <fullName evidence="2">Uncharacterized protein</fullName>
    </submittedName>
</protein>
<evidence type="ECO:0000313" key="2">
    <source>
        <dbReference type="EMBL" id="KAK9143756.1"/>
    </source>
</evidence>
<evidence type="ECO:0000256" key="1">
    <source>
        <dbReference type="SAM" id="Phobius"/>
    </source>
</evidence>
<name>A0AAP0PK48_9MAGN</name>
<reference evidence="2 3" key="1">
    <citation type="submission" date="2024-01" db="EMBL/GenBank/DDBJ databases">
        <title>Genome assemblies of Stephania.</title>
        <authorList>
            <person name="Yang L."/>
        </authorList>
    </citation>
    <scope>NUCLEOTIDE SEQUENCE [LARGE SCALE GENOMIC DNA]</scope>
    <source>
        <strain evidence="2">YNDBR</strain>
        <tissue evidence="2">Leaf</tissue>
    </source>
</reference>